<dbReference type="PANTHER" id="PTHR35526:SF3">
    <property type="entry name" value="ANTI-SIGMA-F FACTOR RSBW"/>
    <property type="match status" value="1"/>
</dbReference>
<comment type="caution">
    <text evidence="4">The sequence shown here is derived from an EMBL/GenBank/DDBJ whole genome shotgun (WGS) entry which is preliminary data.</text>
</comment>
<accession>A0ABS7RNA8</accession>
<keyword evidence="5" id="KW-1185">Reference proteome</keyword>
<dbReference type="CDD" id="cd16936">
    <property type="entry name" value="HATPase_RsbW-like"/>
    <property type="match status" value="1"/>
</dbReference>
<organism evidence="4 5">
    <name type="scientific">Nocardioides jiangsuensis</name>
    <dbReference type="NCBI Taxonomy" id="2866161"/>
    <lineage>
        <taxon>Bacteria</taxon>
        <taxon>Bacillati</taxon>
        <taxon>Actinomycetota</taxon>
        <taxon>Actinomycetes</taxon>
        <taxon>Propionibacteriales</taxon>
        <taxon>Nocardioidaceae</taxon>
        <taxon>Nocardioides</taxon>
    </lineage>
</organism>
<keyword evidence="1" id="KW-0723">Serine/threonine-protein kinase</keyword>
<reference evidence="4 5" key="1">
    <citation type="submission" date="2021-08" db="EMBL/GenBank/DDBJ databases">
        <title>Nocardioides bacterium WL0053 sp. nov., isolated from the sediment.</title>
        <authorList>
            <person name="Wang L."/>
            <person name="Zhang D."/>
            <person name="Zhang A."/>
        </authorList>
    </citation>
    <scope>NUCLEOTIDE SEQUENCE [LARGE SCALE GENOMIC DNA]</scope>
    <source>
        <strain evidence="4 5">WL0053</strain>
    </source>
</reference>
<dbReference type="Pfam" id="PF14417">
    <property type="entry name" value="MEDS"/>
    <property type="match status" value="1"/>
</dbReference>
<dbReference type="Proteomes" id="UP000754710">
    <property type="component" value="Unassembled WGS sequence"/>
</dbReference>
<dbReference type="EMBL" id="JAIEZQ010000003">
    <property type="protein sequence ID" value="MBY9076543.1"/>
    <property type="molecule type" value="Genomic_DNA"/>
</dbReference>
<dbReference type="InterPro" id="IPR050267">
    <property type="entry name" value="Anti-sigma-factor_SerPK"/>
</dbReference>
<feature type="domain" description="MEDS" evidence="3">
    <location>
        <begin position="16"/>
        <end position="160"/>
    </location>
</feature>
<evidence type="ECO:0000259" key="2">
    <source>
        <dbReference type="Pfam" id="PF13581"/>
    </source>
</evidence>
<dbReference type="RefSeq" id="WP_221026340.1">
    <property type="nucleotide sequence ID" value="NZ_JAIEZQ010000003.1"/>
</dbReference>
<feature type="domain" description="Histidine kinase/HSP90-like ATPase" evidence="2">
    <location>
        <begin position="204"/>
        <end position="313"/>
    </location>
</feature>
<name>A0ABS7RNA8_9ACTN</name>
<dbReference type="Pfam" id="PF13581">
    <property type="entry name" value="HATPase_c_2"/>
    <property type="match status" value="1"/>
</dbReference>
<dbReference type="InterPro" id="IPR025847">
    <property type="entry name" value="MEDS_domain"/>
</dbReference>
<evidence type="ECO:0000313" key="4">
    <source>
        <dbReference type="EMBL" id="MBY9076543.1"/>
    </source>
</evidence>
<keyword evidence="4" id="KW-0808">Transferase</keyword>
<dbReference type="InterPro" id="IPR047718">
    <property type="entry name" value="RsbA-like_anti_sig"/>
</dbReference>
<evidence type="ECO:0000313" key="5">
    <source>
        <dbReference type="Proteomes" id="UP000754710"/>
    </source>
</evidence>
<dbReference type="InterPro" id="IPR003594">
    <property type="entry name" value="HATPase_dom"/>
</dbReference>
<gene>
    <name evidence="4" type="ORF">K1X13_17040</name>
</gene>
<evidence type="ECO:0000259" key="3">
    <source>
        <dbReference type="Pfam" id="PF14417"/>
    </source>
</evidence>
<sequence>MGSVSYAESRATDRFRHEVAFYRGLDGLVETLLPFVREGVALGEPVLVALLPDRLAAFREALGADAARVGFVDMAELGANPARIIPEWRSFLDSAGEGPVRGVGEPVWSGRRQAELDEALLHEMLLNTAFDEGPPWRLLCPYDVSALPGPVIEDALRTHPVRHELAGLDLPAVDGPGPDSARTWFAQPLSAPPADADVFHFSGEDLAGLRSVVGRLSDQAGLSTGASDDMVLAAHELATNSVVHGAGGGTLTAWTESGAFVVNVRDPGRIDDPLVGRDLITGLAENGRGVWMANQLCDLVQVRSGVEGTEVRIFAWR</sequence>
<keyword evidence="4" id="KW-0418">Kinase</keyword>
<dbReference type="PANTHER" id="PTHR35526">
    <property type="entry name" value="ANTI-SIGMA-F FACTOR RSBW-RELATED"/>
    <property type="match status" value="1"/>
</dbReference>
<protein>
    <submittedName>
        <fullName evidence="4">Sensor histidine kinase</fullName>
    </submittedName>
</protein>
<dbReference type="NCBIfam" id="NF041045">
    <property type="entry name" value="RsbA_anti_sig"/>
    <property type="match status" value="1"/>
</dbReference>
<evidence type="ECO:0000256" key="1">
    <source>
        <dbReference type="ARBA" id="ARBA00022527"/>
    </source>
</evidence>
<dbReference type="InterPro" id="IPR036890">
    <property type="entry name" value="HATPase_C_sf"/>
</dbReference>
<dbReference type="Gene3D" id="3.30.565.10">
    <property type="entry name" value="Histidine kinase-like ATPase, C-terminal domain"/>
    <property type="match status" value="1"/>
</dbReference>
<dbReference type="GO" id="GO:0016301">
    <property type="term" value="F:kinase activity"/>
    <property type="evidence" value="ECO:0007669"/>
    <property type="project" value="UniProtKB-KW"/>
</dbReference>
<proteinExistence type="predicted"/>